<accession>A0A2V3IXC4</accession>
<dbReference type="NCBIfam" id="NF004145">
    <property type="entry name" value="PRK05621.1-2"/>
    <property type="match status" value="1"/>
</dbReference>
<evidence type="ECO:0000256" key="3">
    <source>
        <dbReference type="ARBA" id="ARBA00007681"/>
    </source>
</evidence>
<comment type="subcellular location">
    <subcellularLocation>
        <location evidence="2">Plastid</location>
        <location evidence="2">Chloroplast thylakoid membrane</location>
        <topology evidence="2">Peripheral membrane protein</topology>
    </subcellularLocation>
</comment>
<reference evidence="11 12" key="1">
    <citation type="journal article" date="2018" name="Mol. Biol. Evol.">
        <title>Analysis of the draft genome of the red seaweed Gracilariopsis chorda provides insights into genome size evolution in Rhodophyta.</title>
        <authorList>
            <person name="Lee J."/>
            <person name="Yang E.C."/>
            <person name="Graf L."/>
            <person name="Yang J.H."/>
            <person name="Qiu H."/>
            <person name="Zel Zion U."/>
            <person name="Chan C.X."/>
            <person name="Stephens T.G."/>
            <person name="Weber A.P.M."/>
            <person name="Boo G.H."/>
            <person name="Boo S.M."/>
            <person name="Kim K.M."/>
            <person name="Shin Y."/>
            <person name="Jung M."/>
            <person name="Lee S.J."/>
            <person name="Yim H.S."/>
            <person name="Lee J.H."/>
            <person name="Bhattacharya D."/>
            <person name="Yoon H.S."/>
        </authorList>
    </citation>
    <scope>NUCLEOTIDE SEQUENCE [LARGE SCALE GENOMIC DNA]</scope>
    <source>
        <strain evidence="11 12">SKKU-2015</strain>
        <tissue evidence="11">Whole body</tissue>
    </source>
</reference>
<dbReference type="EMBL" id="NBIV01000034">
    <property type="protein sequence ID" value="PXF46713.1"/>
    <property type="molecule type" value="Genomic_DNA"/>
</dbReference>
<keyword evidence="7" id="KW-0472">Membrane</keyword>
<dbReference type="PANTHER" id="PTHR11693:SF41">
    <property type="entry name" value="ATP SYNTHASE GAMMA CHAIN, CHLOROPLASTIC"/>
    <property type="match status" value="1"/>
</dbReference>
<dbReference type="FunFam" id="3.40.1380.10:FF:000006">
    <property type="entry name" value="ATP synthase gamma chain"/>
    <property type="match status" value="1"/>
</dbReference>
<keyword evidence="12" id="KW-1185">Reference proteome</keyword>
<protein>
    <recommendedName>
        <fullName evidence="10">F-ATPase gamma subunit</fullName>
    </recommendedName>
</protein>
<evidence type="ECO:0000256" key="6">
    <source>
        <dbReference type="ARBA" id="ARBA00023065"/>
    </source>
</evidence>
<dbReference type="AlphaFoldDB" id="A0A2V3IXC4"/>
<dbReference type="Pfam" id="PF00231">
    <property type="entry name" value="ATP-synt"/>
    <property type="match status" value="1"/>
</dbReference>
<dbReference type="Gene3D" id="1.10.287.80">
    <property type="entry name" value="ATP synthase, gamma subunit, helix hairpin domain"/>
    <property type="match status" value="2"/>
</dbReference>
<proteinExistence type="inferred from homology"/>
<dbReference type="CDD" id="cd12151">
    <property type="entry name" value="F1-ATPase_gamma"/>
    <property type="match status" value="1"/>
</dbReference>
<comment type="function">
    <text evidence="1">Produces ATP from ADP in the presence of a proton gradient across the membrane. The gamma chain is believed to be important in regulating ATPase activity and the flow of protons through the CF(0) complex.</text>
</comment>
<comment type="similarity">
    <text evidence="3">Belongs to the ATPase gamma chain family.</text>
</comment>
<dbReference type="PANTHER" id="PTHR11693">
    <property type="entry name" value="ATP SYNTHASE GAMMA CHAIN"/>
    <property type="match status" value="1"/>
</dbReference>
<evidence type="ECO:0000256" key="8">
    <source>
        <dbReference type="ARBA" id="ARBA00023196"/>
    </source>
</evidence>
<gene>
    <name evidence="11" type="ORF">BWQ96_03539</name>
</gene>
<evidence type="ECO:0000313" key="11">
    <source>
        <dbReference type="EMBL" id="PXF46713.1"/>
    </source>
</evidence>
<dbReference type="InterPro" id="IPR035968">
    <property type="entry name" value="ATP_synth_F1_ATPase_gsu"/>
</dbReference>
<keyword evidence="5" id="KW-0375">Hydrogen ion transport</keyword>
<evidence type="ECO:0000256" key="2">
    <source>
        <dbReference type="ARBA" id="ARBA00004525"/>
    </source>
</evidence>
<dbReference type="FunFam" id="1.10.287.80:FF:000003">
    <property type="entry name" value="ATP synthase gamma chain, chloroplastic"/>
    <property type="match status" value="1"/>
</dbReference>
<keyword evidence="9" id="KW-0066">ATP synthesis</keyword>
<dbReference type="NCBIfam" id="TIGR01146">
    <property type="entry name" value="ATPsyn_F1gamma"/>
    <property type="match status" value="1"/>
</dbReference>
<dbReference type="PRINTS" id="PR00126">
    <property type="entry name" value="ATPASEGAMMA"/>
</dbReference>
<keyword evidence="6" id="KW-0406">Ion transport</keyword>
<dbReference type="SUPFAM" id="SSF52943">
    <property type="entry name" value="ATP synthase (F1-ATPase), gamma subunit"/>
    <property type="match status" value="1"/>
</dbReference>
<evidence type="ECO:0000313" key="12">
    <source>
        <dbReference type="Proteomes" id="UP000247409"/>
    </source>
</evidence>
<evidence type="ECO:0000256" key="5">
    <source>
        <dbReference type="ARBA" id="ARBA00022781"/>
    </source>
</evidence>
<sequence>MNALGFVSSFTGAALFPTRAAVAAPPVSPRRAPLRMGAGQLREIRDRISSVKNTQKITDAMRLVAAAKVRRAQDAVLRTRPFSETLQQVLGNLIKRLNTDYKDLPLLAQREANKVLLVLITGDRGLCGGYNSYVIKKAQARAAELKKNGIEVELVTIGNKGQVYFKNRDLPIRRHFVCTQAPTAEQATSISDELLAEYLAGDVDRVELVYTRFVSLIASEASVRTMLPLSPQGIESDEDEIFQLTTEDGKLGVKVETILNEEAPAFPTDMIFEQDPLQILNAILPLYFNGQILRTLQESVASELAARMSAMSSASDNAKELSKDLSLTYNRGRQAAITQEISEIVAGAMGTS</sequence>
<keyword evidence="4" id="KW-0813">Transport</keyword>
<dbReference type="STRING" id="448386.A0A2V3IXC4"/>
<dbReference type="HAMAP" id="MF_00815">
    <property type="entry name" value="ATP_synth_gamma_bact"/>
    <property type="match status" value="1"/>
</dbReference>
<evidence type="ECO:0000256" key="1">
    <source>
        <dbReference type="ARBA" id="ARBA00003456"/>
    </source>
</evidence>
<evidence type="ECO:0000256" key="10">
    <source>
        <dbReference type="ARBA" id="ARBA00031066"/>
    </source>
</evidence>
<name>A0A2V3IXC4_9FLOR</name>
<evidence type="ECO:0000256" key="9">
    <source>
        <dbReference type="ARBA" id="ARBA00023310"/>
    </source>
</evidence>
<dbReference type="InterPro" id="IPR000131">
    <property type="entry name" value="ATP_synth_F1_gsu"/>
</dbReference>
<evidence type="ECO:0000256" key="4">
    <source>
        <dbReference type="ARBA" id="ARBA00022448"/>
    </source>
</evidence>
<evidence type="ECO:0000256" key="7">
    <source>
        <dbReference type="ARBA" id="ARBA00023136"/>
    </source>
</evidence>
<dbReference type="GO" id="GO:0009535">
    <property type="term" value="C:chloroplast thylakoid membrane"/>
    <property type="evidence" value="ECO:0007669"/>
    <property type="project" value="UniProtKB-SubCell"/>
</dbReference>
<keyword evidence="8" id="KW-0139">CF(1)</keyword>
<dbReference type="GO" id="GO:0046933">
    <property type="term" value="F:proton-transporting ATP synthase activity, rotational mechanism"/>
    <property type="evidence" value="ECO:0007669"/>
    <property type="project" value="InterPro"/>
</dbReference>
<organism evidence="11 12">
    <name type="scientific">Gracilariopsis chorda</name>
    <dbReference type="NCBI Taxonomy" id="448386"/>
    <lineage>
        <taxon>Eukaryota</taxon>
        <taxon>Rhodophyta</taxon>
        <taxon>Florideophyceae</taxon>
        <taxon>Rhodymeniophycidae</taxon>
        <taxon>Gracilariales</taxon>
        <taxon>Gracilariaceae</taxon>
        <taxon>Gracilariopsis</taxon>
    </lineage>
</organism>
<dbReference type="Gene3D" id="3.40.1380.10">
    <property type="match status" value="1"/>
</dbReference>
<dbReference type="Proteomes" id="UP000247409">
    <property type="component" value="Unassembled WGS sequence"/>
</dbReference>
<dbReference type="OrthoDB" id="239812at2759"/>
<dbReference type="GO" id="GO:0045259">
    <property type="term" value="C:proton-transporting ATP synthase complex"/>
    <property type="evidence" value="ECO:0007669"/>
    <property type="project" value="UniProtKB-KW"/>
</dbReference>
<comment type="caution">
    <text evidence="11">The sequence shown here is derived from an EMBL/GenBank/DDBJ whole genome shotgun (WGS) entry which is preliminary data.</text>
</comment>